<dbReference type="CDD" id="cd12223">
    <property type="entry name" value="RRM_SR140"/>
    <property type="match status" value="1"/>
</dbReference>
<dbReference type="SMART" id="SM00582">
    <property type="entry name" value="RPR"/>
    <property type="match status" value="1"/>
</dbReference>
<feature type="compositionally biased region" description="Basic and acidic residues" evidence="3">
    <location>
        <begin position="784"/>
        <end position="794"/>
    </location>
</feature>
<dbReference type="Gene3D" id="3.30.70.330">
    <property type="match status" value="1"/>
</dbReference>
<dbReference type="SUPFAM" id="SSF109905">
    <property type="entry name" value="Surp module (SWAP domain)"/>
    <property type="match status" value="1"/>
</dbReference>
<feature type="region of interest" description="Disordered" evidence="3">
    <location>
        <begin position="418"/>
        <end position="441"/>
    </location>
</feature>
<feature type="region of interest" description="Disordered" evidence="3">
    <location>
        <begin position="48"/>
        <end position="177"/>
    </location>
</feature>
<dbReference type="InterPro" id="IPR035979">
    <property type="entry name" value="RBD_domain_sf"/>
</dbReference>
<feature type="region of interest" description="Disordered" evidence="3">
    <location>
        <begin position="276"/>
        <end position="326"/>
    </location>
</feature>
<evidence type="ECO:0000259" key="6">
    <source>
        <dbReference type="PROSITE" id="PS51391"/>
    </source>
</evidence>
<keyword evidence="1 2" id="KW-0694">RNA-binding</keyword>
<dbReference type="InterPro" id="IPR000061">
    <property type="entry name" value="Surp"/>
</dbReference>
<organism evidence="7 8">
    <name type="scientific">Coccomyxa subellipsoidea</name>
    <dbReference type="NCBI Taxonomy" id="248742"/>
    <lineage>
        <taxon>Eukaryota</taxon>
        <taxon>Viridiplantae</taxon>
        <taxon>Chlorophyta</taxon>
        <taxon>core chlorophytes</taxon>
        <taxon>Trebouxiophyceae</taxon>
        <taxon>Trebouxiophyceae incertae sedis</taxon>
        <taxon>Coccomyxaceae</taxon>
        <taxon>Coccomyxa</taxon>
    </lineage>
</organism>
<feature type="compositionally biased region" description="Low complexity" evidence="3">
    <location>
        <begin position="291"/>
        <end position="309"/>
    </location>
</feature>
<dbReference type="SMART" id="SM00360">
    <property type="entry name" value="RRM"/>
    <property type="match status" value="1"/>
</dbReference>
<dbReference type="Pfam" id="PF01805">
    <property type="entry name" value="Surp"/>
    <property type="match status" value="1"/>
</dbReference>
<evidence type="ECO:0000259" key="4">
    <source>
        <dbReference type="PROSITE" id="PS50102"/>
    </source>
</evidence>
<dbReference type="InterPro" id="IPR012677">
    <property type="entry name" value="Nucleotide-bd_a/b_plait_sf"/>
</dbReference>
<dbReference type="PROSITE" id="PS50128">
    <property type="entry name" value="SURP"/>
    <property type="match status" value="1"/>
</dbReference>
<feature type="compositionally biased region" description="Basic and acidic residues" evidence="3">
    <location>
        <begin position="836"/>
        <end position="996"/>
    </location>
</feature>
<dbReference type="SUPFAM" id="SSF54928">
    <property type="entry name" value="RNA-binding domain, RBD"/>
    <property type="match status" value="1"/>
</dbReference>
<protein>
    <recommendedName>
        <fullName evidence="9">RRM domain-containing protein</fullName>
    </recommendedName>
</protein>
<evidence type="ECO:0000313" key="7">
    <source>
        <dbReference type="EMBL" id="KAK9903462.1"/>
    </source>
</evidence>
<dbReference type="InterPro" id="IPR051485">
    <property type="entry name" value="SR-CTD_assoc_factor"/>
</dbReference>
<sequence length="1002" mass="111689">MGKDAFVFPGQRKKTPFQRHKELEEERKKKEEAEAAKLYEEFVESFGEAKAEENSGPKAFMRGGTIQPGSSAAQAGLGQKKATPGKYVPSFLPPSMAAAASRGPSRESGFSSLGGRDSGLAVPPSSSRSDRSKPRNIDMMLENLKREQEAREERQRLRREQGIELEDDGAGSFDDGDPYTTNLYVGNLAPDVDEEVLKREFGRFGDIASVKIMWPRDDDQRRRGRNCGFVAFMTRAGADRAKADLNGVLLHDLELKLGWGKSVQLPPVPLYSASTAGGPAGGGGPQGGTPVGKSAGAAVPPPGVEAAPPWVAPPHTDDSSQDGVGPDIKVAVPSDIRVRFIMDSMASYVVADGCAFEQAVMTAQAANPEFAFLFDLRCPEHAYYRWRLFSLASGDSLKSWRVEPFLMVEGGPRWVPPAMTAADGSHQTAAQRGGEAKDKDRPLSDLQRDKFEDLLRAITIARPDICEAMVFALDNAESASEVAETMADALTLAETPVPTKVARLMLVSDILHNSTAPVRNASRYRSLLEAHLPDVFESLQETYRSVESRMAQESLRRHVLRVLRVWRSWFIFSDDFLNGLQATFLRGSASGEDAEGELAAELNALSSDELETRCRRNGLSRRGGRGAQVSRLLALHAYLHGEPTSKPDAAAAAAQQAANRKADNEDLASKIAEKNAPSVFDVNKEPAPEPAKKPPEPEIVSKWTLVDYDNDEAPADEEAKAEEPGDIFSDAEATPRDERGSSPPPDPLADDGATAAADGGTGVPRHSPKLADGTRAQPGAGGAERTDGADEDRRLRLRQVEVSTMLYRDELEEGGMAREDVDAAVAERRAELLAEAERDLDTKASAGKAERDRSARGSDKREADRSKDKDRDRDRDRDRERDRDKDRDREKSERKRDRSADARERENGSRRDRKDRDRPKDRDREDKEREREREREREQRERERERERSREREKEREREREKERERDDRRRERDRDQKKRKDRSRERSPAVKEHRKDSKRSR</sequence>
<accession>A0ABR2YE21</accession>
<dbReference type="EMBL" id="JALJOT010000014">
    <property type="protein sequence ID" value="KAK9903462.1"/>
    <property type="molecule type" value="Genomic_DNA"/>
</dbReference>
<gene>
    <name evidence="7" type="ORF">WJX75_006258</name>
</gene>
<dbReference type="Pfam" id="PF00076">
    <property type="entry name" value="RRM_1"/>
    <property type="match status" value="1"/>
</dbReference>
<dbReference type="SMART" id="SM00648">
    <property type="entry name" value="SWAP"/>
    <property type="match status" value="1"/>
</dbReference>
<dbReference type="Gene3D" id="1.10.10.790">
    <property type="entry name" value="Surp module"/>
    <property type="match status" value="1"/>
</dbReference>
<dbReference type="InterPro" id="IPR008942">
    <property type="entry name" value="ENTH_VHS"/>
</dbReference>
<dbReference type="SMART" id="SM01115">
    <property type="entry name" value="cwf21"/>
    <property type="match status" value="1"/>
</dbReference>
<dbReference type="InterPro" id="IPR000504">
    <property type="entry name" value="RRM_dom"/>
</dbReference>
<feature type="region of interest" description="Disordered" evidence="3">
    <location>
        <begin position="836"/>
        <end position="1002"/>
    </location>
</feature>
<evidence type="ECO:0008006" key="9">
    <source>
        <dbReference type="Google" id="ProtNLM"/>
    </source>
</evidence>
<feature type="region of interest" description="Disordered" evidence="3">
    <location>
        <begin position="672"/>
        <end position="818"/>
    </location>
</feature>
<dbReference type="InterPro" id="IPR035009">
    <property type="entry name" value="SR140_RRM"/>
</dbReference>
<dbReference type="SUPFAM" id="SSF48464">
    <property type="entry name" value="ENTH/VHS domain"/>
    <property type="match status" value="1"/>
</dbReference>
<feature type="compositionally biased region" description="Basic and acidic residues" evidence="3">
    <location>
        <begin position="143"/>
        <end position="162"/>
    </location>
</feature>
<evidence type="ECO:0000256" key="1">
    <source>
        <dbReference type="ARBA" id="ARBA00022884"/>
    </source>
</evidence>
<feature type="domain" description="RRM" evidence="4">
    <location>
        <begin position="181"/>
        <end position="262"/>
    </location>
</feature>
<feature type="domain" description="CID" evidence="6">
    <location>
        <begin position="443"/>
        <end position="588"/>
    </location>
</feature>
<dbReference type="CDD" id="cd21371">
    <property type="entry name" value="cwf21_RRC1-like"/>
    <property type="match status" value="1"/>
</dbReference>
<name>A0ABR2YE21_9CHLO</name>
<dbReference type="PROSITE" id="PS50102">
    <property type="entry name" value="RRM"/>
    <property type="match status" value="1"/>
</dbReference>
<dbReference type="InterPro" id="IPR013170">
    <property type="entry name" value="mRNA_splic_Cwf21_dom"/>
</dbReference>
<dbReference type="PANTHER" id="PTHR23140:SF0">
    <property type="entry name" value="U2 SNRNP-ASSOCIATED SURP MOTIF-CONTAINING PROTEIN"/>
    <property type="match status" value="1"/>
</dbReference>
<feature type="compositionally biased region" description="Basic and acidic residues" evidence="3">
    <location>
        <begin position="19"/>
        <end position="29"/>
    </location>
</feature>
<feature type="compositionally biased region" description="Basic and acidic residues" evidence="3">
    <location>
        <begin position="682"/>
        <end position="696"/>
    </location>
</feature>
<feature type="compositionally biased region" description="Gly residues" evidence="3">
    <location>
        <begin position="278"/>
        <end position="290"/>
    </location>
</feature>
<reference evidence="7 8" key="1">
    <citation type="journal article" date="2024" name="Nat. Commun.">
        <title>Phylogenomics reveals the evolutionary origins of lichenization in chlorophyte algae.</title>
        <authorList>
            <person name="Puginier C."/>
            <person name="Libourel C."/>
            <person name="Otte J."/>
            <person name="Skaloud P."/>
            <person name="Haon M."/>
            <person name="Grisel S."/>
            <person name="Petersen M."/>
            <person name="Berrin J.G."/>
            <person name="Delaux P.M."/>
            <person name="Dal Grande F."/>
            <person name="Keller J."/>
        </authorList>
    </citation>
    <scope>NUCLEOTIDE SEQUENCE [LARGE SCALE GENOMIC DNA]</scope>
    <source>
        <strain evidence="7 8">SAG 216-7</strain>
    </source>
</reference>
<feature type="domain" description="SURP motif" evidence="5">
    <location>
        <begin position="341"/>
        <end position="384"/>
    </location>
</feature>
<evidence type="ECO:0000313" key="8">
    <source>
        <dbReference type="Proteomes" id="UP001491310"/>
    </source>
</evidence>
<dbReference type="Proteomes" id="UP001491310">
    <property type="component" value="Unassembled WGS sequence"/>
</dbReference>
<evidence type="ECO:0000259" key="5">
    <source>
        <dbReference type="PROSITE" id="PS50128"/>
    </source>
</evidence>
<dbReference type="InterPro" id="IPR047491">
    <property type="entry name" value="RRC1-like_cwf21"/>
</dbReference>
<dbReference type="PANTHER" id="PTHR23140">
    <property type="entry name" value="RNA PROCESSING PROTEIN LD23810P"/>
    <property type="match status" value="1"/>
</dbReference>
<dbReference type="InterPro" id="IPR035967">
    <property type="entry name" value="SWAP/Surp_sf"/>
</dbReference>
<evidence type="ECO:0000256" key="2">
    <source>
        <dbReference type="PROSITE-ProRule" id="PRU00176"/>
    </source>
</evidence>
<feature type="region of interest" description="Disordered" evidence="3">
    <location>
        <begin position="1"/>
        <end position="29"/>
    </location>
</feature>
<feature type="compositionally biased region" description="Acidic residues" evidence="3">
    <location>
        <begin position="163"/>
        <end position="177"/>
    </location>
</feature>
<proteinExistence type="predicted"/>
<keyword evidence="8" id="KW-1185">Reference proteome</keyword>
<dbReference type="PROSITE" id="PS51391">
    <property type="entry name" value="CID"/>
    <property type="match status" value="1"/>
</dbReference>
<dbReference type="Gene3D" id="1.25.40.90">
    <property type="match status" value="1"/>
</dbReference>
<dbReference type="Pfam" id="PF04818">
    <property type="entry name" value="CID"/>
    <property type="match status" value="1"/>
</dbReference>
<dbReference type="InterPro" id="IPR006569">
    <property type="entry name" value="CID_dom"/>
</dbReference>
<comment type="caution">
    <text evidence="7">The sequence shown here is derived from an EMBL/GenBank/DDBJ whole genome shotgun (WGS) entry which is preliminary data.</text>
</comment>
<evidence type="ECO:0000256" key="3">
    <source>
        <dbReference type="SAM" id="MobiDB-lite"/>
    </source>
</evidence>